<dbReference type="Gene3D" id="1.10.3080.10">
    <property type="entry name" value="Clc chloride channel"/>
    <property type="match status" value="1"/>
</dbReference>
<feature type="transmembrane region" description="Helical" evidence="5">
    <location>
        <begin position="334"/>
        <end position="353"/>
    </location>
</feature>
<dbReference type="InterPro" id="IPR014743">
    <property type="entry name" value="Cl-channel_core"/>
</dbReference>
<feature type="transmembrane region" description="Helical" evidence="5">
    <location>
        <begin position="129"/>
        <end position="147"/>
    </location>
</feature>
<feature type="transmembrane region" description="Helical" evidence="5">
    <location>
        <begin position="89"/>
        <end position="109"/>
    </location>
</feature>
<dbReference type="PANTHER" id="PTHR43427:SF9">
    <property type="entry name" value="ION-TRANSPORT PROTEIN YFEO-RELATED"/>
    <property type="match status" value="1"/>
</dbReference>
<keyword evidence="2 5" id="KW-0812">Transmembrane</keyword>
<dbReference type="InterPro" id="IPR001807">
    <property type="entry name" value="ClC"/>
</dbReference>
<gene>
    <name evidence="6" type="primary">yfeO</name>
    <name evidence="6" type="ORF">RS82_02239</name>
</gene>
<evidence type="ECO:0000256" key="4">
    <source>
        <dbReference type="ARBA" id="ARBA00023136"/>
    </source>
</evidence>
<evidence type="ECO:0000313" key="6">
    <source>
        <dbReference type="EMBL" id="KJL42223.1"/>
    </source>
</evidence>
<dbReference type="Pfam" id="PF00654">
    <property type="entry name" value="Voltage_CLC"/>
    <property type="match status" value="1"/>
</dbReference>
<dbReference type="CDD" id="cd00400">
    <property type="entry name" value="Voltage_gated_ClC"/>
    <property type="match status" value="1"/>
</dbReference>
<dbReference type="InterPro" id="IPR050368">
    <property type="entry name" value="ClC-type_chloride_channel"/>
</dbReference>
<evidence type="ECO:0000256" key="3">
    <source>
        <dbReference type="ARBA" id="ARBA00022989"/>
    </source>
</evidence>
<protein>
    <submittedName>
        <fullName evidence="6">Putative ion-transport protein YfeO</fullName>
    </submittedName>
</protein>
<evidence type="ECO:0000313" key="7">
    <source>
        <dbReference type="Proteomes" id="UP000034098"/>
    </source>
</evidence>
<dbReference type="SUPFAM" id="SSF81340">
    <property type="entry name" value="Clc chloride channel"/>
    <property type="match status" value="1"/>
</dbReference>
<comment type="subcellular location">
    <subcellularLocation>
        <location evidence="1">Membrane</location>
        <topology evidence="1">Multi-pass membrane protein</topology>
    </subcellularLocation>
</comment>
<feature type="transmembrane region" description="Helical" evidence="5">
    <location>
        <begin position="257"/>
        <end position="280"/>
    </location>
</feature>
<accession>A0A0M2HC03</accession>
<keyword evidence="7" id="KW-1185">Reference proteome</keyword>
<feature type="transmembrane region" description="Helical" evidence="5">
    <location>
        <begin position="404"/>
        <end position="433"/>
    </location>
</feature>
<dbReference type="PRINTS" id="PR00762">
    <property type="entry name" value="CLCHANNEL"/>
</dbReference>
<sequence length="464" mass="47234">MSRAILAVVTPCRYRVPMPGPSAPSPAPATPPGPQLTVRRLMLLSIPAILIGVLSAVSLWGLNQIAGQLEDGLWTSLPKSLGIASDSPWWIFAVLTFTGIAVGLVVWLVPGHAGPDSATTELAATPLPLSVLPGLAVVVMLSLAGGVSLGPENPIVAINVSLAVAIVARISKAVPPALIGALAISATIGALFGTPVAAALVFTGMVGEFKMGGSLWDKLFLPLVAAGAGSVTTYLLGGGFGAQSPFDQYGAPQPFDLLQGALVACAAAAFGLVGIYLFPLVHRAFHALRHPLLFTALGGILLGALGAIGGPITLFKGLDQSAQLLADPSAYPPGQLSVILLVKLAALVVAASAGFRGGRIFPAVFLGVAAGLLGGALLPGLPLSLAVACGILGVVLAIARDGWVALFVAVALVDDITVLPMLCIIVLPAWLVVTRAREMLITPDDLARERPPARLPWGQPASVR</sequence>
<dbReference type="AlphaFoldDB" id="A0A0M2HC03"/>
<keyword evidence="3 5" id="KW-1133">Transmembrane helix</keyword>
<feature type="transmembrane region" description="Helical" evidence="5">
    <location>
        <begin position="365"/>
        <end position="398"/>
    </location>
</feature>
<evidence type="ECO:0000256" key="5">
    <source>
        <dbReference type="SAM" id="Phobius"/>
    </source>
</evidence>
<dbReference type="PATRIC" id="fig|69370.6.peg.2275"/>
<comment type="caution">
    <text evidence="6">The sequence shown here is derived from an EMBL/GenBank/DDBJ whole genome shotgun (WGS) entry which is preliminary data.</text>
</comment>
<proteinExistence type="predicted"/>
<organism evidence="6 7">
    <name type="scientific">Microbacterium trichothecenolyticum</name>
    <name type="common">Aureobacterium trichothecenolyticum</name>
    <dbReference type="NCBI Taxonomy" id="69370"/>
    <lineage>
        <taxon>Bacteria</taxon>
        <taxon>Bacillati</taxon>
        <taxon>Actinomycetota</taxon>
        <taxon>Actinomycetes</taxon>
        <taxon>Micrococcales</taxon>
        <taxon>Microbacteriaceae</taxon>
        <taxon>Microbacterium</taxon>
    </lineage>
</organism>
<evidence type="ECO:0000256" key="2">
    <source>
        <dbReference type="ARBA" id="ARBA00022692"/>
    </source>
</evidence>
<reference evidence="6 7" key="1">
    <citation type="submission" date="2015-02" db="EMBL/GenBank/DDBJ databases">
        <title>Draft genome sequences of ten Microbacterium spp. with emphasis on heavy metal contaminated environments.</title>
        <authorList>
            <person name="Corretto E."/>
        </authorList>
    </citation>
    <scope>NUCLEOTIDE SEQUENCE [LARGE SCALE GENOMIC DNA]</scope>
    <source>
        <strain evidence="6 7">DSM 8608</strain>
    </source>
</reference>
<feature type="transmembrane region" description="Helical" evidence="5">
    <location>
        <begin position="292"/>
        <end position="314"/>
    </location>
</feature>
<name>A0A0M2HC03_MICTR</name>
<dbReference type="GO" id="GO:0015108">
    <property type="term" value="F:chloride transmembrane transporter activity"/>
    <property type="evidence" value="ECO:0007669"/>
    <property type="project" value="InterPro"/>
</dbReference>
<dbReference type="PANTHER" id="PTHR43427">
    <property type="entry name" value="CHLORIDE CHANNEL PROTEIN CLC-E"/>
    <property type="match status" value="1"/>
</dbReference>
<keyword evidence="4 5" id="KW-0472">Membrane</keyword>
<dbReference type="EMBL" id="JYJA01000035">
    <property type="protein sequence ID" value="KJL42223.1"/>
    <property type="molecule type" value="Genomic_DNA"/>
</dbReference>
<feature type="transmembrane region" description="Helical" evidence="5">
    <location>
        <begin position="219"/>
        <end position="237"/>
    </location>
</feature>
<feature type="transmembrane region" description="Helical" evidence="5">
    <location>
        <begin position="40"/>
        <end position="62"/>
    </location>
</feature>
<dbReference type="NCBIfam" id="NF002971">
    <property type="entry name" value="PRK03655.1"/>
    <property type="match status" value="1"/>
</dbReference>
<dbReference type="GO" id="GO:0005886">
    <property type="term" value="C:plasma membrane"/>
    <property type="evidence" value="ECO:0007669"/>
    <property type="project" value="TreeGrafter"/>
</dbReference>
<dbReference type="Proteomes" id="UP000034098">
    <property type="component" value="Unassembled WGS sequence"/>
</dbReference>
<evidence type="ECO:0000256" key="1">
    <source>
        <dbReference type="ARBA" id="ARBA00004141"/>
    </source>
</evidence>
<feature type="transmembrane region" description="Helical" evidence="5">
    <location>
        <begin position="177"/>
        <end position="207"/>
    </location>
</feature>